<reference evidence="2 3" key="1">
    <citation type="journal article" date="2020" name="G3 (Bethesda)">
        <title>CeMbio - The Caenorhabditis elegans Microbiome Resource.</title>
        <authorList>
            <person name="Dirksen P."/>
            <person name="Assie A."/>
            <person name="Zimmermann J."/>
            <person name="Zhang F."/>
            <person name="Tietje A.M."/>
            <person name="Marsh S.A."/>
            <person name="Felix M.A."/>
            <person name="Shapira M."/>
            <person name="Kaleta C."/>
            <person name="Schulenburg H."/>
            <person name="Samuel B."/>
        </authorList>
    </citation>
    <scope>NUCLEOTIDE SEQUENCE [LARGE SCALE GENOMIC DNA]</scope>
    <source>
        <strain evidence="2 3">BIGb0172</strain>
    </source>
</reference>
<proteinExistence type="predicted"/>
<keyword evidence="3" id="KW-1185">Reference proteome</keyword>
<gene>
    <name evidence="2" type="ORF">HS961_07390</name>
</gene>
<dbReference type="RefSeq" id="WP_182327092.1">
    <property type="nucleotide sequence ID" value="NZ_CP058554.1"/>
</dbReference>
<dbReference type="PIRSF" id="PIRSF012641">
    <property type="entry name" value="UCP012641"/>
    <property type="match status" value="1"/>
</dbReference>
<dbReference type="Pfam" id="PF10005">
    <property type="entry name" value="Zn_ribbon_DZR_6"/>
    <property type="match status" value="1"/>
</dbReference>
<dbReference type="Pfam" id="PF15887">
    <property type="entry name" value="Peptidase_Mx"/>
    <property type="match status" value="1"/>
</dbReference>
<sequence>MRLFHCDQCGHLVFFESVHCVNCGATLAYLPDCAEVGAMRTLDVHTPSAPNMQPAAWQRVTAHSAPNAPHYRMCANRDQYQACNFAIPAHEPYSLCSACRQTLVVPDLSVMGNMLRWQKLESAKRRLYYTFARLGLHPDRPDWTPHYQFLADVPDQHVVTGHSNGLITINIAEADDDERVRRRVALHEPYRTLLGHLRHESGHFFWDKLVRDGGELDSFRQLFGDERQSYPDALQVYYANPPGYTEWSAQHVSAYASAHPWEDWAESWAHYLHMVDMLETAASYHTGLTMTGSAEAASVRIGDPFIQPPPSFEHMVAQWVPVTLLLNSLNRSLGQQDAYPFALSAGALQKLRYVHDIVRRPHDVDSHPATVLSPAGTGARLA</sequence>
<dbReference type="InterPro" id="IPR011201">
    <property type="entry name" value="Zinc-ribbon_6_bact"/>
</dbReference>
<evidence type="ECO:0000313" key="3">
    <source>
        <dbReference type="Proteomes" id="UP000515240"/>
    </source>
</evidence>
<dbReference type="Proteomes" id="UP000515240">
    <property type="component" value="Chromosome"/>
</dbReference>
<evidence type="ECO:0000259" key="1">
    <source>
        <dbReference type="Pfam" id="PF10005"/>
    </source>
</evidence>
<dbReference type="EMBL" id="CP058554">
    <property type="protein sequence ID" value="QMV72678.1"/>
    <property type="molecule type" value="Genomic_DNA"/>
</dbReference>
<dbReference type="AlphaFoldDB" id="A0A7G5EFA3"/>
<dbReference type="KEGG" id="cpis:HS961_07390"/>
<name>A0A7G5EFA3_9BURK</name>
<organism evidence="2 3">
    <name type="scientific">Comamonas piscis</name>
    <dbReference type="NCBI Taxonomy" id="1562974"/>
    <lineage>
        <taxon>Bacteria</taxon>
        <taxon>Pseudomonadati</taxon>
        <taxon>Pseudomonadota</taxon>
        <taxon>Betaproteobacteria</taxon>
        <taxon>Burkholderiales</taxon>
        <taxon>Comamonadaceae</taxon>
        <taxon>Comamonas</taxon>
    </lineage>
</organism>
<dbReference type="InterPro" id="IPR031321">
    <property type="entry name" value="UCP012641"/>
</dbReference>
<accession>A0A7G5EFA3</accession>
<feature type="domain" description="Zinc-ribbon" evidence="1">
    <location>
        <begin position="3"/>
        <end position="109"/>
    </location>
</feature>
<protein>
    <submittedName>
        <fullName evidence="2">Putative zinc-binding peptidase</fullName>
    </submittedName>
</protein>
<evidence type="ECO:0000313" key="2">
    <source>
        <dbReference type="EMBL" id="QMV72678.1"/>
    </source>
</evidence>